<dbReference type="PANTHER" id="PTHR13789:SF147">
    <property type="entry name" value="PUTATIVE (AFU_ORTHOLOGUE AFUA_2G01950)-RELATED"/>
    <property type="match status" value="1"/>
</dbReference>
<proteinExistence type="inferred from homology"/>
<evidence type="ECO:0000313" key="9">
    <source>
        <dbReference type="Proteomes" id="UP000736335"/>
    </source>
</evidence>
<organism evidence="8 9">
    <name type="scientific">Thelephora terrestris</name>
    <dbReference type="NCBI Taxonomy" id="56493"/>
    <lineage>
        <taxon>Eukaryota</taxon>
        <taxon>Fungi</taxon>
        <taxon>Dikarya</taxon>
        <taxon>Basidiomycota</taxon>
        <taxon>Agaricomycotina</taxon>
        <taxon>Agaricomycetes</taxon>
        <taxon>Thelephorales</taxon>
        <taxon>Thelephoraceae</taxon>
        <taxon>Thelephora</taxon>
    </lineage>
</organism>
<dbReference type="InterPro" id="IPR036188">
    <property type="entry name" value="FAD/NAD-bd_sf"/>
</dbReference>
<dbReference type="GO" id="GO:0004497">
    <property type="term" value="F:monooxygenase activity"/>
    <property type="evidence" value="ECO:0007669"/>
    <property type="project" value="UniProtKB-KW"/>
</dbReference>
<name>A0A9P6LE34_9AGAM</name>
<reference evidence="8" key="1">
    <citation type="journal article" date="2020" name="Nat. Commun.">
        <title>Large-scale genome sequencing of mycorrhizal fungi provides insights into the early evolution of symbiotic traits.</title>
        <authorList>
            <person name="Miyauchi S."/>
            <person name="Kiss E."/>
            <person name="Kuo A."/>
            <person name="Drula E."/>
            <person name="Kohler A."/>
            <person name="Sanchez-Garcia M."/>
            <person name="Morin E."/>
            <person name="Andreopoulos B."/>
            <person name="Barry K.W."/>
            <person name="Bonito G."/>
            <person name="Buee M."/>
            <person name="Carver A."/>
            <person name="Chen C."/>
            <person name="Cichocki N."/>
            <person name="Clum A."/>
            <person name="Culley D."/>
            <person name="Crous P.W."/>
            <person name="Fauchery L."/>
            <person name="Girlanda M."/>
            <person name="Hayes R.D."/>
            <person name="Keri Z."/>
            <person name="LaButti K."/>
            <person name="Lipzen A."/>
            <person name="Lombard V."/>
            <person name="Magnuson J."/>
            <person name="Maillard F."/>
            <person name="Murat C."/>
            <person name="Nolan M."/>
            <person name="Ohm R.A."/>
            <person name="Pangilinan J."/>
            <person name="Pereira M.F."/>
            <person name="Perotto S."/>
            <person name="Peter M."/>
            <person name="Pfister S."/>
            <person name="Riley R."/>
            <person name="Sitrit Y."/>
            <person name="Stielow J.B."/>
            <person name="Szollosi G."/>
            <person name="Zifcakova L."/>
            <person name="Stursova M."/>
            <person name="Spatafora J.W."/>
            <person name="Tedersoo L."/>
            <person name="Vaario L.M."/>
            <person name="Yamada A."/>
            <person name="Yan M."/>
            <person name="Wang P."/>
            <person name="Xu J."/>
            <person name="Bruns T."/>
            <person name="Baldrian P."/>
            <person name="Vilgalys R."/>
            <person name="Dunand C."/>
            <person name="Henrissat B."/>
            <person name="Grigoriev I.V."/>
            <person name="Hibbett D."/>
            <person name="Nagy L.G."/>
            <person name="Martin F.M."/>
        </authorList>
    </citation>
    <scope>NUCLEOTIDE SEQUENCE</scope>
    <source>
        <strain evidence="8">UH-Tt-Lm1</strain>
    </source>
</reference>
<dbReference type="InterPro" id="IPR002938">
    <property type="entry name" value="FAD-bd"/>
</dbReference>
<dbReference type="EMBL" id="WIUZ02000001">
    <property type="protein sequence ID" value="KAF9793338.1"/>
    <property type="molecule type" value="Genomic_DNA"/>
</dbReference>
<dbReference type="SUPFAM" id="SSF51905">
    <property type="entry name" value="FAD/NAD(P)-binding domain"/>
    <property type="match status" value="1"/>
</dbReference>
<dbReference type="PANTHER" id="PTHR13789">
    <property type="entry name" value="MONOOXYGENASE"/>
    <property type="match status" value="1"/>
</dbReference>
<evidence type="ECO:0000256" key="6">
    <source>
        <dbReference type="SAM" id="MobiDB-lite"/>
    </source>
</evidence>
<keyword evidence="9" id="KW-1185">Reference proteome</keyword>
<keyword evidence="3" id="KW-0274">FAD</keyword>
<comment type="similarity">
    <text evidence="1">Belongs to the paxM FAD-dependent monooxygenase family.</text>
</comment>
<evidence type="ECO:0000256" key="2">
    <source>
        <dbReference type="ARBA" id="ARBA00022630"/>
    </source>
</evidence>
<dbReference type="GO" id="GO:0071949">
    <property type="term" value="F:FAD binding"/>
    <property type="evidence" value="ECO:0007669"/>
    <property type="project" value="InterPro"/>
</dbReference>
<evidence type="ECO:0000256" key="5">
    <source>
        <dbReference type="ARBA" id="ARBA00023033"/>
    </source>
</evidence>
<evidence type="ECO:0000256" key="1">
    <source>
        <dbReference type="ARBA" id="ARBA00007992"/>
    </source>
</evidence>
<dbReference type="AlphaFoldDB" id="A0A9P6LE34"/>
<dbReference type="Proteomes" id="UP000736335">
    <property type="component" value="Unassembled WGS sequence"/>
</dbReference>
<reference evidence="8" key="2">
    <citation type="submission" date="2020-11" db="EMBL/GenBank/DDBJ databases">
        <authorList>
            <consortium name="DOE Joint Genome Institute"/>
            <person name="Kuo A."/>
            <person name="Miyauchi S."/>
            <person name="Kiss E."/>
            <person name="Drula E."/>
            <person name="Kohler A."/>
            <person name="Sanchez-Garcia M."/>
            <person name="Andreopoulos B."/>
            <person name="Barry K.W."/>
            <person name="Bonito G."/>
            <person name="Buee M."/>
            <person name="Carver A."/>
            <person name="Chen C."/>
            <person name="Cichocki N."/>
            <person name="Clum A."/>
            <person name="Culley D."/>
            <person name="Crous P.W."/>
            <person name="Fauchery L."/>
            <person name="Girlanda M."/>
            <person name="Hayes R."/>
            <person name="Keri Z."/>
            <person name="Labutti K."/>
            <person name="Lipzen A."/>
            <person name="Lombard V."/>
            <person name="Magnuson J."/>
            <person name="Maillard F."/>
            <person name="Morin E."/>
            <person name="Murat C."/>
            <person name="Nolan M."/>
            <person name="Ohm R."/>
            <person name="Pangilinan J."/>
            <person name="Pereira M."/>
            <person name="Perotto S."/>
            <person name="Peter M."/>
            <person name="Riley R."/>
            <person name="Sitrit Y."/>
            <person name="Stielow B."/>
            <person name="Szollosi G."/>
            <person name="Zifcakova L."/>
            <person name="Stursova M."/>
            <person name="Spatafora J.W."/>
            <person name="Tedersoo L."/>
            <person name="Vaario L.-M."/>
            <person name="Yamada A."/>
            <person name="Yan M."/>
            <person name="Wang P."/>
            <person name="Xu J."/>
            <person name="Bruns T."/>
            <person name="Baldrian P."/>
            <person name="Vilgalys R."/>
            <person name="Henrissat B."/>
            <person name="Grigoriev I.V."/>
            <person name="Hibbett D."/>
            <person name="Nagy L.G."/>
            <person name="Martin F.M."/>
        </authorList>
    </citation>
    <scope>NUCLEOTIDE SEQUENCE</scope>
    <source>
        <strain evidence="8">UH-Tt-Lm1</strain>
    </source>
</reference>
<feature type="domain" description="FAD-binding" evidence="7">
    <location>
        <begin position="39"/>
        <end position="102"/>
    </location>
</feature>
<keyword evidence="2" id="KW-0285">Flavoprotein</keyword>
<dbReference type="OrthoDB" id="9993796at2759"/>
<evidence type="ECO:0000259" key="7">
    <source>
        <dbReference type="Pfam" id="PF01494"/>
    </source>
</evidence>
<comment type="caution">
    <text evidence="8">The sequence shown here is derived from an EMBL/GenBank/DDBJ whole genome shotgun (WGS) entry which is preliminary data.</text>
</comment>
<keyword evidence="4" id="KW-0560">Oxidoreductase</keyword>
<dbReference type="InterPro" id="IPR050493">
    <property type="entry name" value="FAD-dep_Monooxygenase_BioMet"/>
</dbReference>
<accession>A0A9P6LE34</accession>
<gene>
    <name evidence="8" type="ORF">BJ322DRAFT_1034102</name>
</gene>
<keyword evidence="5" id="KW-0503">Monooxygenase</keyword>
<evidence type="ECO:0000256" key="3">
    <source>
        <dbReference type="ARBA" id="ARBA00022827"/>
    </source>
</evidence>
<dbReference type="Pfam" id="PF01494">
    <property type="entry name" value="FAD_binding_3"/>
    <property type="match status" value="1"/>
</dbReference>
<dbReference type="Gene3D" id="3.50.50.60">
    <property type="entry name" value="FAD/NAD(P)-binding domain"/>
    <property type="match status" value="1"/>
</dbReference>
<evidence type="ECO:0000256" key="4">
    <source>
        <dbReference type="ARBA" id="ARBA00023002"/>
    </source>
</evidence>
<evidence type="ECO:0000313" key="8">
    <source>
        <dbReference type="EMBL" id="KAF9793338.1"/>
    </source>
</evidence>
<protein>
    <recommendedName>
        <fullName evidence="7">FAD-binding domain-containing protein</fullName>
    </recommendedName>
</protein>
<feature type="region of interest" description="Disordered" evidence="6">
    <location>
        <begin position="138"/>
        <end position="160"/>
    </location>
</feature>
<sequence length="174" mass="19600">MRNAYADHEPRVRKILELAQSNLRFRLMERQPLDKWTHDSGRVTLLGDACRPMLPYRAQGAAMAIEDAAVLGNLLSRISDISQLGPLLKAYQDLRLERIAAAQAASRAYQRFYNLPDGPERRGRDEKLKKAMPYEVAGNTAELRRQPFANQGDGPNKAAYDKILGYDADAEVDE</sequence>